<comment type="similarity">
    <text evidence="1 8">Belongs to the DnaX/STICHEL family.</text>
</comment>
<dbReference type="InterPro" id="IPR050238">
    <property type="entry name" value="DNA_Rep/Repair_Clamp_Loader"/>
</dbReference>
<reference evidence="10 11" key="1">
    <citation type="journal article" date="2021" name="bioRxiv">
        <title>Unique metabolic strategies in Hadean analogues reveal hints for primordial physiology.</title>
        <authorList>
            <person name="Nobu M.K."/>
            <person name="Nakai R."/>
            <person name="Tamazawa S."/>
            <person name="Mori H."/>
            <person name="Toyoda A."/>
            <person name="Ijiri A."/>
            <person name="Suzuki S."/>
            <person name="Kurokawa K."/>
            <person name="Kamagata Y."/>
            <person name="Tamaki H."/>
        </authorList>
    </citation>
    <scope>NUCLEOTIDE SEQUENCE [LARGE SCALE GENOMIC DNA]</scope>
    <source>
        <strain evidence="10">BS525</strain>
    </source>
</reference>
<comment type="catalytic activity">
    <reaction evidence="7 8">
        <text>DNA(n) + a 2'-deoxyribonucleoside 5'-triphosphate = DNA(n+1) + diphosphate</text>
        <dbReference type="Rhea" id="RHEA:22508"/>
        <dbReference type="Rhea" id="RHEA-COMP:17339"/>
        <dbReference type="Rhea" id="RHEA-COMP:17340"/>
        <dbReference type="ChEBI" id="CHEBI:33019"/>
        <dbReference type="ChEBI" id="CHEBI:61560"/>
        <dbReference type="ChEBI" id="CHEBI:173112"/>
        <dbReference type="EC" id="2.7.7.7"/>
    </reaction>
</comment>
<proteinExistence type="inferred from homology"/>
<organism evidence="10 11">
    <name type="scientific">Psychracetigena formicireducens</name>
    <dbReference type="NCBI Taxonomy" id="2986056"/>
    <lineage>
        <taxon>Bacteria</taxon>
        <taxon>Bacillati</taxon>
        <taxon>Candidatus Lithacetigenota</taxon>
        <taxon>Candidatus Psychracetigena</taxon>
    </lineage>
</organism>
<dbReference type="EC" id="2.7.7.7" evidence="8"/>
<dbReference type="InterPro" id="IPR008921">
    <property type="entry name" value="DNA_pol3_clamp-load_cplx_C"/>
</dbReference>
<dbReference type="SMART" id="SM00382">
    <property type="entry name" value="AAA"/>
    <property type="match status" value="1"/>
</dbReference>
<gene>
    <name evidence="10" type="primary">dnaX_2</name>
    <name evidence="8" type="synonym">dnaX</name>
    <name evidence="10" type="ORF">DDT42_00171</name>
</gene>
<dbReference type="Gene3D" id="1.10.8.60">
    <property type="match status" value="1"/>
</dbReference>
<dbReference type="GO" id="GO:0009360">
    <property type="term" value="C:DNA polymerase III complex"/>
    <property type="evidence" value="ECO:0007669"/>
    <property type="project" value="InterPro"/>
</dbReference>
<dbReference type="NCBIfam" id="NF004046">
    <property type="entry name" value="PRK05563.1"/>
    <property type="match status" value="1"/>
</dbReference>
<feature type="domain" description="AAA+ ATPase" evidence="9">
    <location>
        <begin position="38"/>
        <end position="180"/>
    </location>
</feature>
<dbReference type="Gene3D" id="3.40.50.300">
    <property type="entry name" value="P-loop containing nucleotide triphosphate hydrolases"/>
    <property type="match status" value="1"/>
</dbReference>
<evidence type="ECO:0000256" key="5">
    <source>
        <dbReference type="ARBA" id="ARBA00022840"/>
    </source>
</evidence>
<dbReference type="AlphaFoldDB" id="A0A9E2BGV6"/>
<dbReference type="InterPro" id="IPR001270">
    <property type="entry name" value="ClpA/B"/>
</dbReference>
<dbReference type="InterPro" id="IPR027417">
    <property type="entry name" value="P-loop_NTPase"/>
</dbReference>
<keyword evidence="3 8" id="KW-0547">Nucleotide-binding</keyword>
<dbReference type="PANTHER" id="PTHR11669">
    <property type="entry name" value="REPLICATION FACTOR C / DNA POLYMERASE III GAMMA-TAU SUBUNIT"/>
    <property type="match status" value="1"/>
</dbReference>
<dbReference type="InterPro" id="IPR045085">
    <property type="entry name" value="HLD_clamp_pol_III_gamma_tau"/>
</dbReference>
<dbReference type="GO" id="GO:0003887">
    <property type="term" value="F:DNA-directed DNA polymerase activity"/>
    <property type="evidence" value="ECO:0007669"/>
    <property type="project" value="UniProtKB-KW"/>
</dbReference>
<keyword evidence="8" id="KW-0235">DNA replication</keyword>
<accession>A0A9E2BGV6</accession>
<dbReference type="GO" id="GO:0046872">
    <property type="term" value="F:metal ion binding"/>
    <property type="evidence" value="ECO:0007669"/>
    <property type="project" value="UniProtKB-KW"/>
</dbReference>
<dbReference type="FunFam" id="3.40.50.300:FF:000014">
    <property type="entry name" value="DNA polymerase III subunit gamma/tau"/>
    <property type="match status" value="1"/>
</dbReference>
<evidence type="ECO:0000313" key="11">
    <source>
        <dbReference type="Proteomes" id="UP000811545"/>
    </source>
</evidence>
<comment type="subunit">
    <text evidence="8">DNA polymerase III contains a core (composed of alpha, epsilon and theta chains) that associates with a tau subunit. This core dimerizes to form the POLIII' complex. PolIII' associates with the gamma complex (composed of gamma, delta, delta', psi and chi chains) and with the beta chain to form the complete DNA polymerase III complex.</text>
</comment>
<keyword evidence="5 8" id="KW-0067">ATP-binding</keyword>
<keyword evidence="8 10" id="KW-0808">Transferase</keyword>
<keyword evidence="8 10" id="KW-0548">Nucleotidyltransferase</keyword>
<evidence type="ECO:0000256" key="6">
    <source>
        <dbReference type="ARBA" id="ARBA00022932"/>
    </source>
</evidence>
<evidence type="ECO:0000256" key="8">
    <source>
        <dbReference type="RuleBase" id="RU364063"/>
    </source>
</evidence>
<evidence type="ECO:0000256" key="2">
    <source>
        <dbReference type="ARBA" id="ARBA00022723"/>
    </source>
</evidence>
<evidence type="ECO:0000313" key="10">
    <source>
        <dbReference type="EMBL" id="MBT9144336.1"/>
    </source>
</evidence>
<comment type="function">
    <text evidence="8">DNA polymerase III is a complex, multichain enzyme responsible for most of the replicative synthesis in bacteria. This DNA polymerase also exhibits 3' to 5' exonuclease activity.</text>
</comment>
<evidence type="ECO:0000259" key="9">
    <source>
        <dbReference type="SMART" id="SM00382"/>
    </source>
</evidence>
<dbReference type="CDD" id="cd00009">
    <property type="entry name" value="AAA"/>
    <property type="match status" value="1"/>
</dbReference>
<dbReference type="InterPro" id="IPR003593">
    <property type="entry name" value="AAA+_ATPase"/>
</dbReference>
<name>A0A9E2BGV6_PSYF1</name>
<dbReference type="Gene3D" id="1.20.272.10">
    <property type="match status" value="1"/>
</dbReference>
<dbReference type="GO" id="GO:0006261">
    <property type="term" value="P:DNA-templated DNA replication"/>
    <property type="evidence" value="ECO:0007669"/>
    <property type="project" value="TreeGrafter"/>
</dbReference>
<dbReference type="GO" id="GO:0003677">
    <property type="term" value="F:DNA binding"/>
    <property type="evidence" value="ECO:0007669"/>
    <property type="project" value="InterPro"/>
</dbReference>
<comment type="caution">
    <text evidence="10">The sequence shown here is derived from an EMBL/GenBank/DDBJ whole genome shotgun (WGS) entry which is preliminary data.</text>
</comment>
<dbReference type="InterPro" id="IPR012763">
    <property type="entry name" value="DNA_pol_III_sug/sutau_N"/>
</dbReference>
<dbReference type="PANTHER" id="PTHR11669:SF0">
    <property type="entry name" value="PROTEIN STICHEL-LIKE 2"/>
    <property type="match status" value="1"/>
</dbReference>
<dbReference type="Pfam" id="PF22608">
    <property type="entry name" value="DNAX_ATPase_lid"/>
    <property type="match status" value="1"/>
</dbReference>
<evidence type="ECO:0000256" key="4">
    <source>
        <dbReference type="ARBA" id="ARBA00022833"/>
    </source>
</evidence>
<dbReference type="NCBIfam" id="TIGR02397">
    <property type="entry name" value="dnaX_nterm"/>
    <property type="match status" value="1"/>
</dbReference>
<protein>
    <recommendedName>
        <fullName evidence="8">DNA polymerase III subunit gamma/tau</fullName>
        <ecNumber evidence="8">2.7.7.7</ecNumber>
    </recommendedName>
</protein>
<dbReference type="CDD" id="cd18137">
    <property type="entry name" value="HLD_clamp_pol_III_gamma_tau"/>
    <property type="match status" value="1"/>
</dbReference>
<dbReference type="Proteomes" id="UP000811545">
    <property type="component" value="Unassembled WGS sequence"/>
</dbReference>
<keyword evidence="4" id="KW-0862">Zinc</keyword>
<evidence type="ECO:0000256" key="3">
    <source>
        <dbReference type="ARBA" id="ARBA00022741"/>
    </source>
</evidence>
<evidence type="ECO:0000256" key="7">
    <source>
        <dbReference type="ARBA" id="ARBA00049244"/>
    </source>
</evidence>
<dbReference type="SUPFAM" id="SSF52540">
    <property type="entry name" value="P-loop containing nucleoside triphosphate hydrolases"/>
    <property type="match status" value="1"/>
</dbReference>
<sequence length="506" mass="57764">MDTEISLYRRWRPQYFSEVAGQLHVVKTLKNMVEGGKINHAYLFTGPRGTGKTSIARILARAINCLDPLEGNPCGKCIPCINLLSGNSMDILEIDAASNRGIDEIKDLRSKVSFTPTLLKYKVYIIDEVHMLTTEAFNALLKTLEEPPNFVVFVLATTEPHKVPPTIASRCLRFDFRNLSEEDMINLLKKVCKHEGFSIEEKSLSVLIEASQGSLRDALTYLEQVESFAGKEMKDEDVYIVLGIPSPNWVREYLQDLLLKRRENGINRVEELVSLGRDFRQSIRQVTIQLRNLIIIRMGEQGKKIFVDEELLTKTSDVPIEELIIILDKLISQENELRFSLDPRLTLELFTLKEASPVSTKLLTKEVVITAKHEEFLPETKTISPSVVSETTFSLESFLNFIKETKKHFIFGSMISLAAEHSFTDNDLTLYFRVKEKPQLEFLSKEKSNLEKMLSEFIKTPSTISLKYIPEKSSDFDLREDTIVKKALELFEGSSLIVRKVDNDEK</sequence>
<keyword evidence="6 8" id="KW-0239">DNA-directed DNA polymerase</keyword>
<dbReference type="GO" id="GO:0005524">
    <property type="term" value="F:ATP binding"/>
    <property type="evidence" value="ECO:0007669"/>
    <property type="project" value="UniProtKB-KW"/>
</dbReference>
<dbReference type="EMBL" id="QLTW01000004">
    <property type="protein sequence ID" value="MBT9144336.1"/>
    <property type="molecule type" value="Genomic_DNA"/>
</dbReference>
<evidence type="ECO:0000256" key="1">
    <source>
        <dbReference type="ARBA" id="ARBA00006360"/>
    </source>
</evidence>
<dbReference type="SUPFAM" id="SSF48019">
    <property type="entry name" value="post-AAA+ oligomerization domain-like"/>
    <property type="match status" value="1"/>
</dbReference>
<dbReference type="Pfam" id="PF13177">
    <property type="entry name" value="DNA_pol3_delta2"/>
    <property type="match status" value="1"/>
</dbReference>
<keyword evidence="2" id="KW-0479">Metal-binding</keyword>
<dbReference type="PRINTS" id="PR00300">
    <property type="entry name" value="CLPPROTEASEA"/>
</dbReference>